<dbReference type="GO" id="GO:0022625">
    <property type="term" value="C:cytosolic large ribosomal subunit"/>
    <property type="evidence" value="ECO:0007669"/>
    <property type="project" value="TreeGrafter"/>
</dbReference>
<dbReference type="SUPFAM" id="SSF56300">
    <property type="entry name" value="Metallo-dependent phosphatases"/>
    <property type="match status" value="1"/>
</dbReference>
<dbReference type="InterPro" id="IPR018247">
    <property type="entry name" value="EF_Hand_1_Ca_BS"/>
</dbReference>
<protein>
    <submittedName>
        <fullName evidence="4">60S ribosomal protein L6</fullName>
    </submittedName>
</protein>
<dbReference type="PANTHER" id="PTHR10715">
    <property type="entry name" value="60S RIBOSOMAL PROTEIN L6"/>
    <property type="match status" value="1"/>
</dbReference>
<organism evidence="3 4">
    <name type="scientific">Macrostomum lignano</name>
    <dbReference type="NCBI Taxonomy" id="282301"/>
    <lineage>
        <taxon>Eukaryota</taxon>
        <taxon>Metazoa</taxon>
        <taxon>Spiralia</taxon>
        <taxon>Lophotrochozoa</taxon>
        <taxon>Platyhelminthes</taxon>
        <taxon>Rhabditophora</taxon>
        <taxon>Macrostomorpha</taxon>
        <taxon>Macrostomida</taxon>
        <taxon>Macrostomidae</taxon>
        <taxon>Macrostomum</taxon>
    </lineage>
</organism>
<dbReference type="InterPro" id="IPR002048">
    <property type="entry name" value="EF_hand_dom"/>
</dbReference>
<dbReference type="GO" id="GO:0003723">
    <property type="term" value="F:RNA binding"/>
    <property type="evidence" value="ECO:0007669"/>
    <property type="project" value="TreeGrafter"/>
</dbReference>
<accession>A0A1I8FLI5</accession>
<reference evidence="4" key="1">
    <citation type="submission" date="2016-11" db="UniProtKB">
        <authorList>
            <consortium name="WormBaseParasite"/>
        </authorList>
    </citation>
    <scope>IDENTIFICATION</scope>
</reference>
<evidence type="ECO:0000313" key="3">
    <source>
        <dbReference type="Proteomes" id="UP000095280"/>
    </source>
</evidence>
<dbReference type="PROSITE" id="PS50222">
    <property type="entry name" value="EF_HAND_2"/>
    <property type="match status" value="1"/>
</dbReference>
<dbReference type="GO" id="GO:0000027">
    <property type="term" value="P:ribosomal large subunit assembly"/>
    <property type="evidence" value="ECO:0007669"/>
    <property type="project" value="TreeGrafter"/>
</dbReference>
<dbReference type="Pfam" id="PF13202">
    <property type="entry name" value="EF-hand_5"/>
    <property type="match status" value="1"/>
</dbReference>
<dbReference type="GO" id="GO:0003735">
    <property type="term" value="F:structural constituent of ribosome"/>
    <property type="evidence" value="ECO:0007669"/>
    <property type="project" value="InterPro"/>
</dbReference>
<dbReference type="InterPro" id="IPR008991">
    <property type="entry name" value="Translation_prot_SH3-like_sf"/>
</dbReference>
<dbReference type="InterPro" id="IPR006186">
    <property type="entry name" value="Ser/Thr-sp_prot-phosphatase"/>
</dbReference>
<proteinExistence type="predicted"/>
<dbReference type="InterPro" id="IPR029052">
    <property type="entry name" value="Metallo-depent_PP-like"/>
</dbReference>
<feature type="domain" description="EF-hand" evidence="2">
    <location>
        <begin position="135"/>
        <end position="170"/>
    </location>
</feature>
<name>A0A1I8FLI5_9PLAT</name>
<comment type="subunit">
    <text evidence="1">Component of the large ribosomal subunit. May bind IPO9 with low affinity.</text>
</comment>
<evidence type="ECO:0000259" key="2">
    <source>
        <dbReference type="PROSITE" id="PS50222"/>
    </source>
</evidence>
<dbReference type="PRINTS" id="PR00114">
    <property type="entry name" value="STPHPHTASE"/>
</dbReference>
<dbReference type="SUPFAM" id="SSF50104">
    <property type="entry name" value="Translation proteins SH3-like domain"/>
    <property type="match status" value="1"/>
</dbReference>
<dbReference type="Gene3D" id="3.60.21.10">
    <property type="match status" value="1"/>
</dbReference>
<evidence type="ECO:0000313" key="4">
    <source>
        <dbReference type="WBParaSite" id="maker-unitig_37992-snap-gene-0.2-mRNA-1"/>
    </source>
</evidence>
<dbReference type="PANTHER" id="PTHR10715:SF0">
    <property type="entry name" value="LARGE RIBOSOMAL SUBUNIT PROTEIN EL6"/>
    <property type="match status" value="1"/>
</dbReference>
<dbReference type="PROSITE" id="PS00018">
    <property type="entry name" value="EF_HAND_1"/>
    <property type="match status" value="1"/>
</dbReference>
<dbReference type="InterPro" id="IPR000915">
    <property type="entry name" value="60S_ribosomal_eL6"/>
</dbReference>
<dbReference type="GO" id="GO:0005509">
    <property type="term" value="F:calcium ion binding"/>
    <property type="evidence" value="ECO:0007669"/>
    <property type="project" value="InterPro"/>
</dbReference>
<evidence type="ECO:0000256" key="1">
    <source>
        <dbReference type="ARBA" id="ARBA00046388"/>
    </source>
</evidence>
<dbReference type="GO" id="GO:0016787">
    <property type="term" value="F:hydrolase activity"/>
    <property type="evidence" value="ECO:0007669"/>
    <property type="project" value="InterPro"/>
</dbReference>
<dbReference type="GO" id="GO:0002181">
    <property type="term" value="P:cytoplasmic translation"/>
    <property type="evidence" value="ECO:0007669"/>
    <property type="project" value="TreeGrafter"/>
</dbReference>
<dbReference type="WBParaSite" id="maker-unitig_37992-snap-gene-0.2-mRNA-1">
    <property type="protein sequence ID" value="maker-unitig_37992-snap-gene-0.2-mRNA-1"/>
    <property type="gene ID" value="maker-unitig_37992-snap-gene-0.2"/>
</dbReference>
<keyword evidence="3" id="KW-1185">Reference proteome</keyword>
<dbReference type="AlphaFoldDB" id="A0A1I8FLI5"/>
<sequence>APAVQVGSSGFVSSSRETQRSLSLLNHSAYDFVLSDLLWSDPMHHGMPYMSRTTPTGRWHFNSERQIAYTFGFDAIEKTMQQFNLACLIRGHETKPAGYEWHYLKRCVTVFSAPNYTAATLPRLPWLPNDATASEPGMDFHQAFQAIDTDHSGEISVEELEEDQQARRSKDAAAQTALSGTVLMKLSRARMFQRKAIYRLKKKLARSSGKSATAASASKVQLTEKVIGGEKNGGKRLVPDRRRPRSLPTSCFKDHKRRLRASITPGTVLILLAGRHRGKRVVFLRQLSSGLLLVTAAVEVQPAVLCVALLRATLSLRRRKSTSAESACRRESTTLIFRRKQLPSQLKSADPFAKPSVTYPARVDERRLRTRTGAGRLAGDDGYSSISDAKMLASYHEKPVQL</sequence>
<dbReference type="Proteomes" id="UP000095280">
    <property type="component" value="Unplaced"/>
</dbReference>